<sequence length="236" mass="27116">MALKKEWMKLNWSSRDYIDGVDAFLNFAFRDVREEEKNTLTIRCPCDKCQNLLLKTRLEVRFDLLRCRIYEMYTTWEFHSESVDQFDEDNCRENNENEGGYDSDEVNMLEDACGVAGMGLGIENEKDIEEHIYEQPTGEAAKGDLFEDCWYCVGGHVKPRAMSSPDHPISIGDLFEDCWYCVGGHVKPRAISSPDHAISMCYVLFECAYIAIVPFSISILALMSAYKIGRNLQCYT</sequence>
<feature type="transmembrane region" description="Helical" evidence="1">
    <location>
        <begin position="202"/>
        <end position="223"/>
    </location>
</feature>
<dbReference type="Pfam" id="PF13963">
    <property type="entry name" value="Transpos_assoc"/>
    <property type="match status" value="1"/>
</dbReference>
<organism evidence="3 4">
    <name type="scientific">Carnegiea gigantea</name>
    <dbReference type="NCBI Taxonomy" id="171969"/>
    <lineage>
        <taxon>Eukaryota</taxon>
        <taxon>Viridiplantae</taxon>
        <taxon>Streptophyta</taxon>
        <taxon>Embryophyta</taxon>
        <taxon>Tracheophyta</taxon>
        <taxon>Spermatophyta</taxon>
        <taxon>Magnoliopsida</taxon>
        <taxon>eudicotyledons</taxon>
        <taxon>Gunneridae</taxon>
        <taxon>Pentapetalae</taxon>
        <taxon>Caryophyllales</taxon>
        <taxon>Cactineae</taxon>
        <taxon>Cactaceae</taxon>
        <taxon>Cactoideae</taxon>
        <taxon>Echinocereeae</taxon>
        <taxon>Carnegiea</taxon>
    </lineage>
</organism>
<evidence type="ECO:0000259" key="2">
    <source>
        <dbReference type="Pfam" id="PF13963"/>
    </source>
</evidence>
<evidence type="ECO:0000313" key="4">
    <source>
        <dbReference type="Proteomes" id="UP001153076"/>
    </source>
</evidence>
<keyword evidence="1" id="KW-1133">Transmembrane helix</keyword>
<evidence type="ECO:0000256" key="1">
    <source>
        <dbReference type="SAM" id="Phobius"/>
    </source>
</evidence>
<dbReference type="OrthoDB" id="1932595at2759"/>
<gene>
    <name evidence="3" type="ORF">Cgig2_024771</name>
</gene>
<name>A0A9Q1JME4_9CARY</name>
<keyword evidence="1" id="KW-0812">Transmembrane</keyword>
<dbReference type="EMBL" id="JAKOGI010001333">
    <property type="protein sequence ID" value="KAJ8426216.1"/>
    <property type="molecule type" value="Genomic_DNA"/>
</dbReference>
<dbReference type="InterPro" id="IPR029480">
    <property type="entry name" value="Transpos_assoc"/>
</dbReference>
<dbReference type="Proteomes" id="UP001153076">
    <property type="component" value="Unassembled WGS sequence"/>
</dbReference>
<keyword evidence="4" id="KW-1185">Reference proteome</keyword>
<reference evidence="3" key="1">
    <citation type="submission" date="2022-04" db="EMBL/GenBank/DDBJ databases">
        <title>Carnegiea gigantea Genome sequencing and assembly v2.</title>
        <authorList>
            <person name="Copetti D."/>
            <person name="Sanderson M.J."/>
            <person name="Burquez A."/>
            <person name="Wojciechowski M.F."/>
        </authorList>
    </citation>
    <scope>NUCLEOTIDE SEQUENCE</scope>
    <source>
        <strain evidence="3">SGP5-SGP5p</strain>
        <tissue evidence="3">Aerial part</tissue>
    </source>
</reference>
<proteinExistence type="predicted"/>
<dbReference type="AlphaFoldDB" id="A0A9Q1JME4"/>
<comment type="caution">
    <text evidence="3">The sequence shown here is derived from an EMBL/GenBank/DDBJ whole genome shotgun (WGS) entry which is preliminary data.</text>
</comment>
<feature type="domain" description="Transposase-associated" evidence="2">
    <location>
        <begin position="5"/>
        <end position="81"/>
    </location>
</feature>
<evidence type="ECO:0000313" key="3">
    <source>
        <dbReference type="EMBL" id="KAJ8426216.1"/>
    </source>
</evidence>
<protein>
    <recommendedName>
        <fullName evidence="2">Transposase-associated domain-containing protein</fullName>
    </recommendedName>
</protein>
<accession>A0A9Q1JME4</accession>
<keyword evidence="1" id="KW-0472">Membrane</keyword>